<dbReference type="EMBL" id="JAAIVJ010000002">
    <property type="protein sequence ID" value="NEY89615.1"/>
    <property type="molecule type" value="Genomic_DNA"/>
</dbReference>
<dbReference type="AlphaFoldDB" id="A0A6M0QQ59"/>
<protein>
    <recommendedName>
        <fullName evidence="3">Glycosyltransferase family 2 protein</fullName>
    </recommendedName>
</protein>
<name>A0A6M0QQ59_9RHOB</name>
<dbReference type="Proteomes" id="UP000477782">
    <property type="component" value="Unassembled WGS sequence"/>
</dbReference>
<evidence type="ECO:0000313" key="2">
    <source>
        <dbReference type="Proteomes" id="UP000477782"/>
    </source>
</evidence>
<sequence length="299" mass="33994">MMSPRLTVYFIVEPPRYEQMACYLAGSLRQQFGQTVALVGYCPDTKIDTVSKDVIAVLAKLGCEVRPFRVEGRFSPDYPHGNKILATLEPRETEFSAFFDSDVLCLRPNKVESIVKDGHVSLTPAASMVWGTGQTWHRIYETCGMALPEERVKLMRQKGARQRLPYFSSGLFSFPEKHRNAEGQSFPQVWMDLAQTIDKNEEIPGRRPYLDQISLPLAIQKAGLKWNILPEEQHFILGGSLRGEPLPEGREIFTVHYRKWEILKEVGLARQGKRMLEQQAGVRRIDQISRQGADAEDNG</sequence>
<proteinExistence type="predicted"/>
<keyword evidence="2" id="KW-1185">Reference proteome</keyword>
<reference evidence="1 2" key="1">
    <citation type="submission" date="2020-02" db="EMBL/GenBank/DDBJ databases">
        <authorList>
            <person name="Chen W.-M."/>
        </authorList>
    </citation>
    <scope>NUCLEOTIDE SEQUENCE [LARGE SCALE GENOMIC DNA]</scope>
    <source>
        <strain evidence="1 2">KMS-5</strain>
    </source>
</reference>
<evidence type="ECO:0008006" key="3">
    <source>
        <dbReference type="Google" id="ProtNLM"/>
    </source>
</evidence>
<gene>
    <name evidence="1" type="ORF">G4Z14_04830</name>
</gene>
<organism evidence="1 2">
    <name type="scientific">Tabrizicola oligotrophica</name>
    <dbReference type="NCBI Taxonomy" id="2710650"/>
    <lineage>
        <taxon>Bacteria</taxon>
        <taxon>Pseudomonadati</taxon>
        <taxon>Pseudomonadota</taxon>
        <taxon>Alphaproteobacteria</taxon>
        <taxon>Rhodobacterales</taxon>
        <taxon>Paracoccaceae</taxon>
        <taxon>Tabrizicola</taxon>
    </lineage>
</organism>
<accession>A0A6M0QQ59</accession>
<comment type="caution">
    <text evidence="1">The sequence shown here is derived from an EMBL/GenBank/DDBJ whole genome shotgun (WGS) entry which is preliminary data.</text>
</comment>
<evidence type="ECO:0000313" key="1">
    <source>
        <dbReference type="EMBL" id="NEY89615.1"/>
    </source>
</evidence>